<dbReference type="EMBL" id="CM046390">
    <property type="protein sequence ID" value="KAI8565342.1"/>
    <property type="molecule type" value="Genomic_DNA"/>
</dbReference>
<accession>A0ACC0PI07</accession>
<evidence type="ECO:0000313" key="2">
    <source>
        <dbReference type="Proteomes" id="UP001062846"/>
    </source>
</evidence>
<proteinExistence type="predicted"/>
<reference evidence="1" key="1">
    <citation type="submission" date="2022-02" db="EMBL/GenBank/DDBJ databases">
        <title>Plant Genome Project.</title>
        <authorList>
            <person name="Zhang R.-G."/>
        </authorList>
    </citation>
    <scope>NUCLEOTIDE SEQUENCE</scope>
    <source>
        <strain evidence="1">AT1</strain>
    </source>
</reference>
<evidence type="ECO:0000313" key="1">
    <source>
        <dbReference type="EMBL" id="KAI8565342.1"/>
    </source>
</evidence>
<protein>
    <submittedName>
        <fullName evidence="1">Uncharacterized protein</fullName>
    </submittedName>
</protein>
<organism evidence="1 2">
    <name type="scientific">Rhododendron molle</name>
    <name type="common">Chinese azalea</name>
    <name type="synonym">Azalea mollis</name>
    <dbReference type="NCBI Taxonomy" id="49168"/>
    <lineage>
        <taxon>Eukaryota</taxon>
        <taxon>Viridiplantae</taxon>
        <taxon>Streptophyta</taxon>
        <taxon>Embryophyta</taxon>
        <taxon>Tracheophyta</taxon>
        <taxon>Spermatophyta</taxon>
        <taxon>Magnoliopsida</taxon>
        <taxon>eudicotyledons</taxon>
        <taxon>Gunneridae</taxon>
        <taxon>Pentapetalae</taxon>
        <taxon>asterids</taxon>
        <taxon>Ericales</taxon>
        <taxon>Ericaceae</taxon>
        <taxon>Ericoideae</taxon>
        <taxon>Rhodoreae</taxon>
        <taxon>Rhododendron</taxon>
    </lineage>
</organism>
<comment type="caution">
    <text evidence="1">The sequence shown here is derived from an EMBL/GenBank/DDBJ whole genome shotgun (WGS) entry which is preliminary data.</text>
</comment>
<dbReference type="Proteomes" id="UP001062846">
    <property type="component" value="Chromosome 3"/>
</dbReference>
<keyword evidence="2" id="KW-1185">Reference proteome</keyword>
<sequence length="293" mass="33653">MEIHRPCFFRISIYGMEKHHKLQPFSSSWKMTLNCNAPQTRNTPESSVEHQKISVPQLKTASPSNLQLNRPLHRPRPSYQESSIQGDRIEFGEYVVREALGEEELWAVARLRAETCWDDRPSDRYVENLKKKLAEQTFDSLKRESKQLCSDFFIVTVKKEESNVTDDVLKRVVGTLALSIDYMSSGQTFSGVKLLERVKPPVYHDLFETEQIGYGHIDDLCVAKSARRQGIASNMLLFAINLAKSDGAKRVYLQVYKSNKPALKLYRKMGFKVVKRATAQVAKKEACLLCFKW</sequence>
<gene>
    <name evidence="1" type="ORF">RHMOL_Rhmol03G0251600</name>
</gene>
<name>A0ACC0PI07_RHOML</name>